<dbReference type="InterPro" id="IPR027417">
    <property type="entry name" value="P-loop_NTPase"/>
</dbReference>
<dbReference type="Gene3D" id="1.20.1560.10">
    <property type="entry name" value="ABC transporter type 1, transmembrane domain"/>
    <property type="match status" value="1"/>
</dbReference>
<keyword evidence="2" id="KW-0813">Transport</keyword>
<evidence type="ECO:0000256" key="4">
    <source>
        <dbReference type="ARBA" id="ARBA00022737"/>
    </source>
</evidence>
<protein>
    <recommendedName>
        <fullName evidence="10">ABC transporter domain-containing protein</fullName>
    </recommendedName>
</protein>
<dbReference type="AlphaFoldDB" id="A0A9J6FSW4"/>
<proteinExistence type="predicted"/>
<evidence type="ECO:0000256" key="2">
    <source>
        <dbReference type="ARBA" id="ARBA00022448"/>
    </source>
</evidence>
<gene>
    <name evidence="11" type="ORF">HPB48_011840</name>
</gene>
<dbReference type="InterPro" id="IPR003439">
    <property type="entry name" value="ABC_transporter-like_ATP-bd"/>
</dbReference>
<dbReference type="Gene3D" id="3.40.50.300">
    <property type="entry name" value="P-loop containing nucleotide triphosphate hydrolases"/>
    <property type="match status" value="1"/>
</dbReference>
<comment type="subcellular location">
    <subcellularLocation>
        <location evidence="1">Vacuole membrane</location>
        <topology evidence="1">Multi-pass membrane protein</topology>
    </subcellularLocation>
</comment>
<organism evidence="11 12">
    <name type="scientific">Haemaphysalis longicornis</name>
    <name type="common">Bush tick</name>
    <dbReference type="NCBI Taxonomy" id="44386"/>
    <lineage>
        <taxon>Eukaryota</taxon>
        <taxon>Metazoa</taxon>
        <taxon>Ecdysozoa</taxon>
        <taxon>Arthropoda</taxon>
        <taxon>Chelicerata</taxon>
        <taxon>Arachnida</taxon>
        <taxon>Acari</taxon>
        <taxon>Parasitiformes</taxon>
        <taxon>Ixodida</taxon>
        <taxon>Ixodoidea</taxon>
        <taxon>Ixodidae</taxon>
        <taxon>Haemaphysalinae</taxon>
        <taxon>Haemaphysalis</taxon>
    </lineage>
</organism>
<dbReference type="SMART" id="SM00382">
    <property type="entry name" value="AAA"/>
    <property type="match status" value="1"/>
</dbReference>
<dbReference type="InterPro" id="IPR036640">
    <property type="entry name" value="ABC1_TM_sf"/>
</dbReference>
<evidence type="ECO:0000256" key="7">
    <source>
        <dbReference type="ARBA" id="ARBA00022989"/>
    </source>
</evidence>
<keyword evidence="12" id="KW-1185">Reference proteome</keyword>
<dbReference type="OMA" id="THGHIEF"/>
<evidence type="ECO:0000313" key="11">
    <source>
        <dbReference type="EMBL" id="KAH9365867.1"/>
    </source>
</evidence>
<dbReference type="SUPFAM" id="SSF52540">
    <property type="entry name" value="P-loop containing nucleoside triphosphate hydrolases"/>
    <property type="match status" value="1"/>
</dbReference>
<dbReference type="VEuPathDB" id="VectorBase:HLOH_052622"/>
<evidence type="ECO:0000259" key="10">
    <source>
        <dbReference type="PROSITE" id="PS50893"/>
    </source>
</evidence>
<dbReference type="GO" id="GO:0016887">
    <property type="term" value="F:ATP hydrolysis activity"/>
    <property type="evidence" value="ECO:0007669"/>
    <property type="project" value="InterPro"/>
</dbReference>
<dbReference type="FunFam" id="3.40.50.300:FF:000163">
    <property type="entry name" value="Multidrug resistance-associated protein member 4"/>
    <property type="match status" value="1"/>
</dbReference>
<dbReference type="GO" id="GO:0005774">
    <property type="term" value="C:vacuolar membrane"/>
    <property type="evidence" value="ECO:0007669"/>
    <property type="project" value="UniProtKB-SubCell"/>
</dbReference>
<dbReference type="GO" id="GO:0042626">
    <property type="term" value="F:ATPase-coupled transmembrane transporter activity"/>
    <property type="evidence" value="ECO:0007669"/>
    <property type="project" value="TreeGrafter"/>
</dbReference>
<dbReference type="PROSITE" id="PS50893">
    <property type="entry name" value="ABC_TRANSPORTER_2"/>
    <property type="match status" value="1"/>
</dbReference>
<evidence type="ECO:0000256" key="5">
    <source>
        <dbReference type="ARBA" id="ARBA00022741"/>
    </source>
</evidence>
<dbReference type="OrthoDB" id="6426245at2759"/>
<keyword evidence="8 9" id="KW-0472">Membrane</keyword>
<keyword evidence="4" id="KW-0677">Repeat</keyword>
<keyword evidence="3 9" id="KW-0812">Transmembrane</keyword>
<evidence type="ECO:0000256" key="3">
    <source>
        <dbReference type="ARBA" id="ARBA00022692"/>
    </source>
</evidence>
<dbReference type="Proteomes" id="UP000821853">
    <property type="component" value="Unassembled WGS sequence"/>
</dbReference>
<dbReference type="GO" id="GO:0005524">
    <property type="term" value="F:ATP binding"/>
    <property type="evidence" value="ECO:0007669"/>
    <property type="project" value="UniProtKB-KW"/>
</dbReference>
<feature type="transmembrane region" description="Helical" evidence="9">
    <location>
        <begin position="55"/>
        <end position="74"/>
    </location>
</feature>
<dbReference type="SUPFAM" id="SSF90123">
    <property type="entry name" value="ABC transporter transmembrane region"/>
    <property type="match status" value="1"/>
</dbReference>
<feature type="domain" description="ABC transporter" evidence="10">
    <location>
        <begin position="162"/>
        <end position="397"/>
    </location>
</feature>
<name>A0A9J6FSW4_HAELO</name>
<dbReference type="PANTHER" id="PTHR24223:SF443">
    <property type="entry name" value="MULTIDRUG-RESISTANCE LIKE PROTEIN 1, ISOFORM I"/>
    <property type="match status" value="1"/>
</dbReference>
<dbReference type="InterPro" id="IPR050173">
    <property type="entry name" value="ABC_transporter_C-like"/>
</dbReference>
<comment type="caution">
    <text evidence="11">The sequence shown here is derived from an EMBL/GenBank/DDBJ whole genome shotgun (WGS) entry which is preliminary data.</text>
</comment>
<evidence type="ECO:0000256" key="6">
    <source>
        <dbReference type="ARBA" id="ARBA00022840"/>
    </source>
</evidence>
<dbReference type="EMBL" id="JABSTR010000003">
    <property type="protein sequence ID" value="KAH9365867.1"/>
    <property type="molecule type" value="Genomic_DNA"/>
</dbReference>
<reference evidence="11 12" key="1">
    <citation type="journal article" date="2020" name="Cell">
        <title>Large-Scale Comparative Analyses of Tick Genomes Elucidate Their Genetic Diversity and Vector Capacities.</title>
        <authorList>
            <consortium name="Tick Genome and Microbiome Consortium (TIGMIC)"/>
            <person name="Jia N."/>
            <person name="Wang J."/>
            <person name="Shi W."/>
            <person name="Du L."/>
            <person name="Sun Y."/>
            <person name="Zhan W."/>
            <person name="Jiang J.F."/>
            <person name="Wang Q."/>
            <person name="Zhang B."/>
            <person name="Ji P."/>
            <person name="Bell-Sakyi L."/>
            <person name="Cui X.M."/>
            <person name="Yuan T.T."/>
            <person name="Jiang B.G."/>
            <person name="Yang W.F."/>
            <person name="Lam T.T."/>
            <person name="Chang Q.C."/>
            <person name="Ding S.J."/>
            <person name="Wang X.J."/>
            <person name="Zhu J.G."/>
            <person name="Ruan X.D."/>
            <person name="Zhao L."/>
            <person name="Wei J.T."/>
            <person name="Ye R.Z."/>
            <person name="Que T.C."/>
            <person name="Du C.H."/>
            <person name="Zhou Y.H."/>
            <person name="Cheng J.X."/>
            <person name="Dai P.F."/>
            <person name="Guo W.B."/>
            <person name="Han X.H."/>
            <person name="Huang E.J."/>
            <person name="Li L.F."/>
            <person name="Wei W."/>
            <person name="Gao Y.C."/>
            <person name="Liu J.Z."/>
            <person name="Shao H.Z."/>
            <person name="Wang X."/>
            <person name="Wang C.C."/>
            <person name="Yang T.C."/>
            <person name="Huo Q.B."/>
            <person name="Li W."/>
            <person name="Chen H.Y."/>
            <person name="Chen S.E."/>
            <person name="Zhou L.G."/>
            <person name="Ni X.B."/>
            <person name="Tian J.H."/>
            <person name="Sheng Y."/>
            <person name="Liu T."/>
            <person name="Pan Y.S."/>
            <person name="Xia L.Y."/>
            <person name="Li J."/>
            <person name="Zhao F."/>
            <person name="Cao W.C."/>
        </authorList>
    </citation>
    <scope>NUCLEOTIDE SEQUENCE [LARGE SCALE GENOMIC DNA]</scope>
    <source>
        <strain evidence="11">HaeL-2018</strain>
    </source>
</reference>
<keyword evidence="6" id="KW-0067">ATP-binding</keyword>
<feature type="transmembrane region" description="Helical" evidence="9">
    <location>
        <begin position="94"/>
        <end position="115"/>
    </location>
</feature>
<accession>A0A9J6FSW4</accession>
<evidence type="ECO:0000313" key="12">
    <source>
        <dbReference type="Proteomes" id="UP000821853"/>
    </source>
</evidence>
<dbReference type="InterPro" id="IPR003593">
    <property type="entry name" value="AAA+_ATPase"/>
</dbReference>
<evidence type="ECO:0000256" key="1">
    <source>
        <dbReference type="ARBA" id="ARBA00004128"/>
    </source>
</evidence>
<dbReference type="PROSITE" id="PS00211">
    <property type="entry name" value="ABC_TRANSPORTER_1"/>
    <property type="match status" value="1"/>
</dbReference>
<evidence type="ECO:0000256" key="9">
    <source>
        <dbReference type="SAM" id="Phobius"/>
    </source>
</evidence>
<evidence type="ECO:0000256" key="8">
    <source>
        <dbReference type="ARBA" id="ARBA00023136"/>
    </source>
</evidence>
<dbReference type="Pfam" id="PF00005">
    <property type="entry name" value="ABC_tran"/>
    <property type="match status" value="1"/>
</dbReference>
<dbReference type="CDD" id="cd03244">
    <property type="entry name" value="ABCC_MRP_domain2"/>
    <property type="match status" value="1"/>
</dbReference>
<keyword evidence="7 9" id="KW-1133">Transmembrane helix</keyword>
<sequence>MMSRVLQHLAETRDSMTSVRCFDAVALICRRFYRLVDGSFKPLCAVVTCVRFTRVTGGVAGFCVILASVLTVSLSSTPPSQGGLGLALSLSMSIPMLLSSVNAALFFAFVSGIAFRRTLEYTRLPTEDDSHEKDTARWKGKAPINVLSTDSSLLLWPKEGRIAFEGLTASYRPSLLPAVLQDVSFVIRAHEKVGVVGRTGAGKSSLILALLRVLRPSKGRITIDGVDVASVPLRKLRTALTVIPQEPYLMKCSLRENLDPTGSHSDEQVWEALRKAHLADFVSRQPQGLLLEIGDGAENLSAGQRQLVCLARALLRSPRVLLLDEATSRMDGDTDRLIQCTLKECFASCTVLTIAHRLNTVLDCDRILVMSAGRVVEFGTVAELAANPDSAFRAMAQAAGIDLSAPRNGFRSSHA</sequence>
<dbReference type="InterPro" id="IPR017871">
    <property type="entry name" value="ABC_transporter-like_CS"/>
</dbReference>
<dbReference type="PANTHER" id="PTHR24223">
    <property type="entry name" value="ATP-BINDING CASSETTE SUB-FAMILY C"/>
    <property type="match status" value="1"/>
</dbReference>
<keyword evidence="5" id="KW-0547">Nucleotide-binding</keyword>